<gene>
    <name evidence="1" type="ORF">GGX14DRAFT_368863</name>
</gene>
<name>A0AAD6Y820_9AGAR</name>
<dbReference type="AlphaFoldDB" id="A0AAD6Y820"/>
<proteinExistence type="predicted"/>
<protein>
    <submittedName>
        <fullName evidence="1">Uncharacterized protein</fullName>
    </submittedName>
</protein>
<evidence type="ECO:0000313" key="2">
    <source>
        <dbReference type="Proteomes" id="UP001219525"/>
    </source>
</evidence>
<reference evidence="1" key="1">
    <citation type="submission" date="2023-03" db="EMBL/GenBank/DDBJ databases">
        <title>Massive genome expansion in bonnet fungi (Mycena s.s.) driven by repeated elements and novel gene families across ecological guilds.</title>
        <authorList>
            <consortium name="Lawrence Berkeley National Laboratory"/>
            <person name="Harder C.B."/>
            <person name="Miyauchi S."/>
            <person name="Viragh M."/>
            <person name="Kuo A."/>
            <person name="Thoen E."/>
            <person name="Andreopoulos B."/>
            <person name="Lu D."/>
            <person name="Skrede I."/>
            <person name="Drula E."/>
            <person name="Henrissat B."/>
            <person name="Morin E."/>
            <person name="Kohler A."/>
            <person name="Barry K."/>
            <person name="LaButti K."/>
            <person name="Morin E."/>
            <person name="Salamov A."/>
            <person name="Lipzen A."/>
            <person name="Mereny Z."/>
            <person name="Hegedus B."/>
            <person name="Baldrian P."/>
            <person name="Stursova M."/>
            <person name="Weitz H."/>
            <person name="Taylor A."/>
            <person name="Grigoriev I.V."/>
            <person name="Nagy L.G."/>
            <person name="Martin F."/>
            <person name="Kauserud H."/>
        </authorList>
    </citation>
    <scope>NUCLEOTIDE SEQUENCE</scope>
    <source>
        <strain evidence="1">9144</strain>
    </source>
</reference>
<evidence type="ECO:0000313" key="1">
    <source>
        <dbReference type="EMBL" id="KAJ7204515.1"/>
    </source>
</evidence>
<organism evidence="1 2">
    <name type="scientific">Mycena pura</name>
    <dbReference type="NCBI Taxonomy" id="153505"/>
    <lineage>
        <taxon>Eukaryota</taxon>
        <taxon>Fungi</taxon>
        <taxon>Dikarya</taxon>
        <taxon>Basidiomycota</taxon>
        <taxon>Agaricomycotina</taxon>
        <taxon>Agaricomycetes</taxon>
        <taxon>Agaricomycetidae</taxon>
        <taxon>Agaricales</taxon>
        <taxon>Marasmiineae</taxon>
        <taxon>Mycenaceae</taxon>
        <taxon>Mycena</taxon>
    </lineage>
</organism>
<accession>A0AAD6Y820</accession>
<sequence>VMHPSYRFIYFEKQNWPQDWKDQALSLARAQWTRHYKVNSPRTAPGQVCRICAGPTPVTC</sequence>
<dbReference type="EMBL" id="JARJCW010000047">
    <property type="protein sequence ID" value="KAJ7204515.1"/>
    <property type="molecule type" value="Genomic_DNA"/>
</dbReference>
<comment type="caution">
    <text evidence="1">The sequence shown here is derived from an EMBL/GenBank/DDBJ whole genome shotgun (WGS) entry which is preliminary data.</text>
</comment>
<dbReference type="Proteomes" id="UP001219525">
    <property type="component" value="Unassembled WGS sequence"/>
</dbReference>
<keyword evidence="2" id="KW-1185">Reference proteome</keyword>
<feature type="non-terminal residue" evidence="1">
    <location>
        <position position="1"/>
    </location>
</feature>